<evidence type="ECO:0000259" key="1">
    <source>
        <dbReference type="Pfam" id="PF13966"/>
    </source>
</evidence>
<proteinExistence type="predicted"/>
<organism evidence="2 3">
    <name type="scientific">Centaurea solstitialis</name>
    <name type="common">yellow star-thistle</name>
    <dbReference type="NCBI Taxonomy" id="347529"/>
    <lineage>
        <taxon>Eukaryota</taxon>
        <taxon>Viridiplantae</taxon>
        <taxon>Streptophyta</taxon>
        <taxon>Embryophyta</taxon>
        <taxon>Tracheophyta</taxon>
        <taxon>Spermatophyta</taxon>
        <taxon>Magnoliopsida</taxon>
        <taxon>eudicotyledons</taxon>
        <taxon>Gunneridae</taxon>
        <taxon>Pentapetalae</taxon>
        <taxon>asterids</taxon>
        <taxon>campanulids</taxon>
        <taxon>Asterales</taxon>
        <taxon>Asteraceae</taxon>
        <taxon>Carduoideae</taxon>
        <taxon>Cardueae</taxon>
        <taxon>Centaureinae</taxon>
        <taxon>Centaurea</taxon>
    </lineage>
</organism>
<feature type="domain" description="Reverse transcriptase zinc-binding" evidence="1">
    <location>
        <begin position="225"/>
        <end position="312"/>
    </location>
</feature>
<comment type="caution">
    <text evidence="2">The sequence shown here is derived from an EMBL/GenBank/DDBJ whole genome shotgun (WGS) entry which is preliminary data.</text>
</comment>
<sequence>MIGGSGVINELERIRNRFFWGLGESCKGKMVWVKWEKVISSFEDGGLNIGDLSSMNIALLGKWWWRFLFGENSLWTNVIRSIYGLSGGLWEREERMRGLRGGVWSKIIKIGEVLLGENLKFENSFRKKVGEGVSTSFWKESWISEKPLMEGFPRLFRLESSVDSMVADRGRWENDRWEWVWSWRREPRGREVGEFESLRELLRNWEPRRGRSDVWEWKLDVEKGFTVKKCRECLVKSRGRCNSSVGETLWNNLVPRKVNILMWRARLGRLPTRVALNDRGIDLDSVLCPRCEEEVESLDHALVNCKEVKNLWIRLGKWWNKKLEGVDSFSQLIQEDTSCIKLYKNRSLWISVKWAVVFLIWQDRNNLIFKSLRSNLGDAFFVWQRLIFEWLSSKSSQIGDWYSWLEHHARDSKG</sequence>
<accession>A0AA38WQU9</accession>
<reference evidence="2" key="1">
    <citation type="submission" date="2023-03" db="EMBL/GenBank/DDBJ databases">
        <title>Chromosome-scale reference genome and RAD-based genetic map of yellow starthistle (Centaurea solstitialis) reveal putative structural variation and QTLs associated with invader traits.</title>
        <authorList>
            <person name="Reatini B."/>
            <person name="Cang F.A."/>
            <person name="Jiang Q."/>
            <person name="Mckibben M.T.W."/>
            <person name="Barker M.S."/>
            <person name="Rieseberg L.H."/>
            <person name="Dlugosch K.M."/>
        </authorList>
    </citation>
    <scope>NUCLEOTIDE SEQUENCE</scope>
    <source>
        <strain evidence="2">CAN-66</strain>
        <tissue evidence="2">Leaf</tissue>
    </source>
</reference>
<dbReference type="InterPro" id="IPR026960">
    <property type="entry name" value="RVT-Znf"/>
</dbReference>
<dbReference type="Pfam" id="PF13966">
    <property type="entry name" value="zf-RVT"/>
    <property type="match status" value="1"/>
</dbReference>
<dbReference type="AlphaFoldDB" id="A0AA38WQU9"/>
<evidence type="ECO:0000313" key="2">
    <source>
        <dbReference type="EMBL" id="KAJ9559219.1"/>
    </source>
</evidence>
<gene>
    <name evidence="2" type="ORF">OSB04_013833</name>
</gene>
<evidence type="ECO:0000313" key="3">
    <source>
        <dbReference type="Proteomes" id="UP001172457"/>
    </source>
</evidence>
<protein>
    <recommendedName>
        <fullName evidence="1">Reverse transcriptase zinc-binding domain-containing protein</fullName>
    </recommendedName>
</protein>
<dbReference type="Proteomes" id="UP001172457">
    <property type="component" value="Chromosome 3"/>
</dbReference>
<name>A0AA38WQU9_9ASTR</name>
<dbReference type="PANTHER" id="PTHR33116">
    <property type="entry name" value="REVERSE TRANSCRIPTASE ZINC-BINDING DOMAIN-CONTAINING PROTEIN-RELATED-RELATED"/>
    <property type="match status" value="1"/>
</dbReference>
<dbReference type="PANTHER" id="PTHR33116:SF78">
    <property type="entry name" value="OS12G0587133 PROTEIN"/>
    <property type="match status" value="1"/>
</dbReference>
<dbReference type="EMBL" id="JARYMX010000003">
    <property type="protein sequence ID" value="KAJ9559219.1"/>
    <property type="molecule type" value="Genomic_DNA"/>
</dbReference>
<keyword evidence="3" id="KW-1185">Reference proteome</keyword>